<dbReference type="SUPFAM" id="SSF52540">
    <property type="entry name" value="P-loop containing nucleoside triphosphate hydrolases"/>
    <property type="match status" value="1"/>
</dbReference>
<keyword evidence="5" id="KW-0472">Membrane</keyword>
<dbReference type="InterPro" id="IPR002789">
    <property type="entry name" value="HerA_central"/>
</dbReference>
<dbReference type="AlphaFoldDB" id="A0AAX2AJV0"/>
<evidence type="ECO:0000256" key="4">
    <source>
        <dbReference type="ARBA" id="ARBA00022989"/>
    </source>
</evidence>
<evidence type="ECO:0000259" key="7">
    <source>
        <dbReference type="Pfam" id="PF01935"/>
    </source>
</evidence>
<evidence type="ECO:0000259" key="8">
    <source>
        <dbReference type="Pfam" id="PF12696"/>
    </source>
</evidence>
<evidence type="ECO:0000256" key="6">
    <source>
        <dbReference type="SAM" id="Coils"/>
    </source>
</evidence>
<comment type="subcellular location">
    <subcellularLocation>
        <location evidence="1">Cell membrane</location>
        <topology evidence="1">Multi-pass membrane protein</topology>
    </subcellularLocation>
</comment>
<dbReference type="Pfam" id="PF01935">
    <property type="entry name" value="DUF87"/>
    <property type="match status" value="1"/>
</dbReference>
<dbReference type="InterPro" id="IPR032689">
    <property type="entry name" value="TraG-D_C"/>
</dbReference>
<feature type="domain" description="TraD/TraG TraM recognition site" evidence="8">
    <location>
        <begin position="444"/>
        <end position="556"/>
    </location>
</feature>
<comment type="caution">
    <text evidence="9">The sequence shown here is derived from an EMBL/GenBank/DDBJ whole genome shotgun (WGS) entry which is preliminary data.</text>
</comment>
<evidence type="ECO:0000256" key="3">
    <source>
        <dbReference type="ARBA" id="ARBA00022692"/>
    </source>
</evidence>
<evidence type="ECO:0000256" key="5">
    <source>
        <dbReference type="ARBA" id="ARBA00023136"/>
    </source>
</evidence>
<evidence type="ECO:0000256" key="1">
    <source>
        <dbReference type="ARBA" id="ARBA00004651"/>
    </source>
</evidence>
<name>A0AAX2AJV0_9BACT</name>
<dbReference type="PANTHER" id="PTHR37937">
    <property type="entry name" value="CONJUGATIVE TRANSFER: DNA TRANSPORT"/>
    <property type="match status" value="1"/>
</dbReference>
<evidence type="ECO:0000313" key="9">
    <source>
        <dbReference type="EMBL" id="RXK16474.1"/>
    </source>
</evidence>
<dbReference type="EMBL" id="NXID01000008">
    <property type="protein sequence ID" value="RXK16474.1"/>
    <property type="molecule type" value="Genomic_DNA"/>
</dbReference>
<dbReference type="InterPro" id="IPR027417">
    <property type="entry name" value="P-loop_NTPase"/>
</dbReference>
<dbReference type="GO" id="GO:0005886">
    <property type="term" value="C:plasma membrane"/>
    <property type="evidence" value="ECO:0007669"/>
    <property type="project" value="UniProtKB-SubCell"/>
</dbReference>
<organism evidence="9 10">
    <name type="scientific">Malaciobacter mytili LMG 24559</name>
    <dbReference type="NCBI Taxonomy" id="1032238"/>
    <lineage>
        <taxon>Bacteria</taxon>
        <taxon>Pseudomonadati</taxon>
        <taxon>Campylobacterota</taxon>
        <taxon>Epsilonproteobacteria</taxon>
        <taxon>Campylobacterales</taxon>
        <taxon>Arcobacteraceae</taxon>
        <taxon>Malaciobacter</taxon>
    </lineage>
</organism>
<dbReference type="InterPro" id="IPR051539">
    <property type="entry name" value="T4SS-coupling_protein"/>
</dbReference>
<keyword evidence="6" id="KW-0175">Coiled coil</keyword>
<proteinExistence type="predicted"/>
<accession>A0AAX2AJV0</accession>
<evidence type="ECO:0000256" key="2">
    <source>
        <dbReference type="ARBA" id="ARBA00022475"/>
    </source>
</evidence>
<feature type="coiled-coil region" evidence="6">
    <location>
        <begin position="18"/>
        <end position="45"/>
    </location>
</feature>
<dbReference type="RefSeq" id="WP_114843315.1">
    <property type="nucleotide sequence ID" value="NZ_CP031220.1"/>
</dbReference>
<dbReference type="Pfam" id="PF12696">
    <property type="entry name" value="TraG-D_C"/>
    <property type="match status" value="1"/>
</dbReference>
<evidence type="ECO:0008006" key="11">
    <source>
        <dbReference type="Google" id="ProtNLM"/>
    </source>
</evidence>
<keyword evidence="3" id="KW-0812">Transmembrane</keyword>
<protein>
    <recommendedName>
        <fullName evidence="11">TraD/TraG TraM recognition site domain-containing protein</fullName>
    </recommendedName>
</protein>
<dbReference type="Gene3D" id="3.40.50.300">
    <property type="entry name" value="P-loop containing nucleotide triphosphate hydrolases"/>
    <property type="match status" value="2"/>
</dbReference>
<dbReference type="Proteomes" id="UP000290092">
    <property type="component" value="Unassembled WGS sequence"/>
</dbReference>
<keyword evidence="2" id="KW-1003">Cell membrane</keyword>
<dbReference type="KEGG" id="amyt:AMYT_a0109"/>
<keyword evidence="10" id="KW-1185">Reference proteome</keyword>
<feature type="domain" description="Helicase HerA central" evidence="7">
    <location>
        <begin position="104"/>
        <end position="252"/>
    </location>
</feature>
<reference evidence="9 10" key="1">
    <citation type="submission" date="2017-09" db="EMBL/GenBank/DDBJ databases">
        <title>Genomics of the genus Arcobacter.</title>
        <authorList>
            <person name="Perez-Cataluna A."/>
            <person name="Figueras M.J."/>
            <person name="Salas-Masso N."/>
        </authorList>
    </citation>
    <scope>NUCLEOTIDE SEQUENCE [LARGE SCALE GENOMIC DNA]</scope>
    <source>
        <strain evidence="9 10">CECT 7386</strain>
    </source>
</reference>
<gene>
    <name evidence="9" type="ORF">CP985_03420</name>
</gene>
<keyword evidence="4" id="KW-1133">Transmembrane helix</keyword>
<dbReference type="CDD" id="cd01127">
    <property type="entry name" value="TrwB_TraG_TraD_VirD4"/>
    <property type="match status" value="1"/>
</dbReference>
<sequence>MSFLSKYFTSRENIFNEYLKLNRDIMQIVKDIKEIEDNFEKYNIKDFKTEQKLKALQYERKILEETFIDYEKYFYNVKKGLWIGVAINLESDSLEQELLYLPWKNLHNHFEVYGTSGYGKSRLMASMIRQMTKFGWSLMVVDPKGGERQEVAQWVYDFAAEANRNHTVMRIMSAFPDLSDKGNPIYAMSTDEIASLISAIAVPSAGVVSSNDQFYSGQVYRTIKGILTSTEFLEKAAYSKEDISRSIEKEVIKYNNFKEHKNTEILHDDGVNILPDISKISLKDLEKTNVKHMISPFNRTLITFRELAYFSNYDRLVELKQLVEDYPIASLENEFELRQIKEEAIGLLHSMVTKEKAFFEKVGDSLSIILSQIAYGPIGSIMCDIRINPIVQRIRDEEGVIIILQPAPMNFEKISEMMIKIYTRMYLSLYGTIGTSGRGVDRRFGLIVDEAKPMMFPGIEEIYNKARQLGMTIGAFYQSRSDIKFKLGDTLADIVQDNTATPIYMKQGSEGSRKECAESFGKRKVAINVAMKENDNAGGRSTVVYEDRDLVSSSDMDDLGIGEGFIKHYGKKYYVTFPYQKDPSSINVEMPKLEYEELYNQVAIIERRLKSVEKNFIEEKIE</sequence>
<dbReference type="PANTHER" id="PTHR37937:SF1">
    <property type="entry name" value="CONJUGATIVE TRANSFER: DNA TRANSPORT"/>
    <property type="match status" value="1"/>
</dbReference>
<evidence type="ECO:0000313" key="10">
    <source>
        <dbReference type="Proteomes" id="UP000290092"/>
    </source>
</evidence>